<gene>
    <name evidence="4" type="ORF">PPRIM_AZ9-3.1.T2240003</name>
</gene>
<feature type="transmembrane region" description="Helical" evidence="1">
    <location>
        <begin position="57"/>
        <end position="76"/>
    </location>
</feature>
<dbReference type="InterPro" id="IPR056367">
    <property type="entry name" value="ASKHA_NBD_ParM_R1-like"/>
</dbReference>
<feature type="domain" description="Actin homologue MreB-like C-terminal" evidence="3">
    <location>
        <begin position="340"/>
        <end position="462"/>
    </location>
</feature>
<accession>A0A8S1QQS3</accession>
<comment type="caution">
    <text evidence="4">The sequence shown here is derived from an EMBL/GenBank/DDBJ whole genome shotgun (WGS) entry which is preliminary data.</text>
</comment>
<evidence type="ECO:0000256" key="1">
    <source>
        <dbReference type="SAM" id="Phobius"/>
    </source>
</evidence>
<evidence type="ECO:0000313" key="5">
    <source>
        <dbReference type="Proteomes" id="UP000688137"/>
    </source>
</evidence>
<feature type="transmembrane region" description="Helical" evidence="1">
    <location>
        <begin position="83"/>
        <end position="100"/>
    </location>
</feature>
<keyword evidence="1" id="KW-0812">Transmembrane</keyword>
<feature type="domain" description="Actin-like protein N-terminal" evidence="2">
    <location>
        <begin position="149"/>
        <end position="269"/>
    </location>
</feature>
<name>A0A8S1QQS3_PARPR</name>
<reference evidence="4" key="1">
    <citation type="submission" date="2021-01" db="EMBL/GenBank/DDBJ databases">
        <authorList>
            <consortium name="Genoscope - CEA"/>
            <person name="William W."/>
        </authorList>
    </citation>
    <scope>NUCLEOTIDE SEQUENCE</scope>
</reference>
<dbReference type="AlphaFoldDB" id="A0A8S1QQS3"/>
<keyword evidence="5" id="KW-1185">Reference proteome</keyword>
<dbReference type="InterPro" id="IPR040607">
    <property type="entry name" value="ALP_N"/>
</dbReference>
<dbReference type="Pfam" id="PF17989">
    <property type="entry name" value="ALP_N"/>
    <property type="match status" value="1"/>
</dbReference>
<dbReference type="Proteomes" id="UP000688137">
    <property type="component" value="Unassembled WGS sequence"/>
</dbReference>
<evidence type="ECO:0000313" key="4">
    <source>
        <dbReference type="EMBL" id="CAD8118098.1"/>
    </source>
</evidence>
<dbReference type="EMBL" id="CAJJDM010000233">
    <property type="protein sequence ID" value="CAD8118098.1"/>
    <property type="molecule type" value="Genomic_DNA"/>
</dbReference>
<dbReference type="Pfam" id="PF21522">
    <property type="entry name" value="MreB-like_C"/>
    <property type="match status" value="1"/>
</dbReference>
<protein>
    <recommendedName>
        <fullName evidence="6">Actin-like protein N-terminal domain-containing protein</fullName>
    </recommendedName>
</protein>
<evidence type="ECO:0000259" key="2">
    <source>
        <dbReference type="Pfam" id="PF17989"/>
    </source>
</evidence>
<evidence type="ECO:0000259" key="3">
    <source>
        <dbReference type="Pfam" id="PF21522"/>
    </source>
</evidence>
<dbReference type="InterPro" id="IPR049067">
    <property type="entry name" value="MreB-like_C"/>
</dbReference>
<keyword evidence="1" id="KW-0472">Membrane</keyword>
<dbReference type="CDD" id="cd24022">
    <property type="entry name" value="ASKHA_NBD_ParM_R1-like"/>
    <property type="match status" value="1"/>
</dbReference>
<evidence type="ECO:0008006" key="6">
    <source>
        <dbReference type="Google" id="ProtNLM"/>
    </source>
</evidence>
<proteinExistence type="predicted"/>
<keyword evidence="1" id="KW-1133">Transmembrane helix</keyword>
<organism evidence="4 5">
    <name type="scientific">Paramecium primaurelia</name>
    <dbReference type="NCBI Taxonomy" id="5886"/>
    <lineage>
        <taxon>Eukaryota</taxon>
        <taxon>Sar</taxon>
        <taxon>Alveolata</taxon>
        <taxon>Ciliophora</taxon>
        <taxon>Intramacronucleata</taxon>
        <taxon>Oligohymenophorea</taxon>
        <taxon>Peniculida</taxon>
        <taxon>Parameciidae</taxon>
        <taxon>Paramecium</taxon>
    </lineage>
</organism>
<sequence>MINSDGSDPNISKSFRKQADDLLKAGRLHEDYYYKLIYQEANMDDQYAHWPQFRLNLILWGGLNGYLFIPFLAVVIKFSLFKLMLFIGLIVATLVIEKVFKYKYSYIPSALRRLVFGGNKYTRRGRRRKLMKNTQNEKPAIEERYIVLGIDDGHGGTKLYAGLDQDGNEIKLTIPSIAYSGKVLTGEEDSTDYYVVKVNENFYTVGKKINSSVPLDTRTDEYPTSEYNKALIHQAIKAYIDHIGTYDGRAFAIATSLPVSRYYTPEKTKNMPLIDMKTNFLLNGDVCFNLKDHKAGKPLNIIKRHIVKCEAQTAYFNEIIDVHGNGSEDSDLLISSECAVIDIGGKTTDIVVTLDGGNMLDGHRSTSRNLGILTIYERITSLILESGYKTVNANWLDFALKSGTYGIGSQAKDITGLIQQAKNEFMIELNNFISKQIGGGDDLALVLFCGGGAAFLEKEIKEKYDLPNVRIAESPEYANAKGLYKLAKYMYKMYAEIK</sequence>